<accession>A0A6I3XCK4</accession>
<comment type="caution">
    <text evidence="1">The sequence shown here is derived from an EMBL/GenBank/DDBJ whole genome shotgun (WGS) entry which is preliminary data.</text>
</comment>
<keyword evidence="2" id="KW-1185">Reference proteome</keyword>
<organism evidence="1 2">
    <name type="scientific">Pseudoduganella dura</name>
    <dbReference type="NCBI Taxonomy" id="321982"/>
    <lineage>
        <taxon>Bacteria</taxon>
        <taxon>Pseudomonadati</taxon>
        <taxon>Pseudomonadota</taxon>
        <taxon>Betaproteobacteria</taxon>
        <taxon>Burkholderiales</taxon>
        <taxon>Oxalobacteraceae</taxon>
        <taxon>Telluria group</taxon>
        <taxon>Pseudoduganella</taxon>
    </lineage>
</organism>
<dbReference type="Proteomes" id="UP000431684">
    <property type="component" value="Unassembled WGS sequence"/>
</dbReference>
<dbReference type="EMBL" id="WNWM01000001">
    <property type="protein sequence ID" value="MUI10902.1"/>
    <property type="molecule type" value="Genomic_DNA"/>
</dbReference>
<protein>
    <submittedName>
        <fullName evidence="1">Uncharacterized protein</fullName>
    </submittedName>
</protein>
<proteinExistence type="predicted"/>
<dbReference type="AlphaFoldDB" id="A0A6I3XCK4"/>
<sequence length="140" mass="14950">MQPQGSAIFNKQYVKALTQRINNATDCHELQEVTNDAIASIQAQSDAITAQLAALQPMLALLKPPTSLNAIISWLSNFITSFLTPYMKPYVTYAAQAAEMVAAMAELTAAIQEAAGKIKTCTIEIPAVSLPDVSTVEPAP</sequence>
<evidence type="ECO:0000313" key="2">
    <source>
        <dbReference type="Proteomes" id="UP000431684"/>
    </source>
</evidence>
<dbReference type="RefSeq" id="WP_155706561.1">
    <property type="nucleotide sequence ID" value="NZ_BMWU01000049.1"/>
</dbReference>
<name>A0A6I3XCK4_9BURK</name>
<reference evidence="1 2" key="1">
    <citation type="submission" date="2019-11" db="EMBL/GenBank/DDBJ databases">
        <title>Draft Genome Sequences of Six Type Strains of the Genus Massilia.</title>
        <authorList>
            <person name="Miess H."/>
            <person name="Frediansyah A."/>
            <person name="Goeker M."/>
            <person name="Gross H."/>
        </authorList>
    </citation>
    <scope>NUCLEOTIDE SEQUENCE [LARGE SCALE GENOMIC DNA]</scope>
    <source>
        <strain evidence="1 2">DSM 17513</strain>
    </source>
</reference>
<gene>
    <name evidence="1" type="ORF">GJV26_00120</name>
</gene>
<evidence type="ECO:0000313" key="1">
    <source>
        <dbReference type="EMBL" id="MUI10902.1"/>
    </source>
</evidence>